<sequence>MLISWDYPPTAELLQYLAGGRLAVRFHRAVRLWVLLHRLYGIESRWISHLPQPFTYPDLRNRLFSEKHPKSDRLNARDILAGCTDDGCICHDSVINLLQDHFSPETWGEWQQQLKTLTGWSDTELHQQLQGHPFATVHRSLRDDLKFLINLGWLEKGAGGAGGTSTGSVAAGGAGRVCSLARYKPSTISC</sequence>
<accession>A0A7Z9BKP7</accession>
<dbReference type="RefSeq" id="WP_083616167.1">
    <property type="nucleotide sequence ID" value="NZ_LR734982.1"/>
</dbReference>
<keyword evidence="2" id="KW-1185">Reference proteome</keyword>
<dbReference type="EMBL" id="CZCS02000013">
    <property type="protein sequence ID" value="VXD14486.1"/>
    <property type="molecule type" value="Genomic_DNA"/>
</dbReference>
<proteinExistence type="predicted"/>
<reference evidence="1" key="1">
    <citation type="submission" date="2019-10" db="EMBL/GenBank/DDBJ databases">
        <authorList>
            <consortium name="Genoscope - CEA"/>
            <person name="William W."/>
        </authorList>
    </citation>
    <scope>NUCLEOTIDE SEQUENCE [LARGE SCALE GENOMIC DNA]</scope>
    <source>
        <strain evidence="1">BBR_PRJEB10994</strain>
    </source>
</reference>
<dbReference type="Proteomes" id="UP000182190">
    <property type="component" value="Unassembled WGS sequence"/>
</dbReference>
<comment type="caution">
    <text evidence="1">The sequence shown here is derived from an EMBL/GenBank/DDBJ whole genome shotgun (WGS) entry which is preliminary data.</text>
</comment>
<evidence type="ECO:0000313" key="2">
    <source>
        <dbReference type="Proteomes" id="UP000182190"/>
    </source>
</evidence>
<evidence type="ECO:0000313" key="1">
    <source>
        <dbReference type="EMBL" id="VXD14486.1"/>
    </source>
</evidence>
<organism evidence="1 2">
    <name type="scientific">Planktothrix paucivesiculata PCC 9631</name>
    <dbReference type="NCBI Taxonomy" id="671071"/>
    <lineage>
        <taxon>Bacteria</taxon>
        <taxon>Bacillati</taxon>
        <taxon>Cyanobacteriota</taxon>
        <taxon>Cyanophyceae</taxon>
        <taxon>Oscillatoriophycideae</taxon>
        <taxon>Oscillatoriales</taxon>
        <taxon>Microcoleaceae</taxon>
        <taxon>Planktothrix</taxon>
    </lineage>
</organism>
<gene>
    <name evidence="1" type="ORF">PL9631_110032</name>
</gene>
<dbReference type="AlphaFoldDB" id="A0A7Z9BKP7"/>
<protein>
    <submittedName>
        <fullName evidence="1">Uncharacterized protein</fullName>
    </submittedName>
</protein>
<name>A0A7Z9BKP7_9CYAN</name>